<dbReference type="eggNOG" id="ENOG502SS11">
    <property type="taxonomic scope" value="Eukaryota"/>
</dbReference>
<dbReference type="EMBL" id="KI912120">
    <property type="protein sequence ID" value="ETS74490.1"/>
    <property type="molecule type" value="Genomic_DNA"/>
</dbReference>
<dbReference type="OrthoDB" id="2544694at2759"/>
<accession>W3WKN5</accession>
<dbReference type="GeneID" id="19279369"/>
<evidence type="ECO:0000313" key="3">
    <source>
        <dbReference type="Proteomes" id="UP000030651"/>
    </source>
</evidence>
<gene>
    <name evidence="2" type="ORF">PFICI_14356</name>
</gene>
<dbReference type="Pfam" id="PF11578">
    <property type="entry name" value="DUF3237"/>
    <property type="match status" value="1"/>
</dbReference>
<dbReference type="KEGG" id="pfy:PFICI_14356"/>
<keyword evidence="3" id="KW-1185">Reference proteome</keyword>
<sequence length="160" mass="17304">MRFANIFTSLLSVAMPTVTAATPAAPGLTYLYTANVTLGTKFSMGVGPYGERVAIPIIGGTFSGPNLNGTILNLGADWGWTDTHNNQVTFHPDTRYQLRTSDGANIFIQTEGPKQADGTIHLREKFETGSPDYYWLNNIVAIGILTSGDGYVVIDTWQVS</sequence>
<dbReference type="OMA" id="MGTPSYE"/>
<keyword evidence="1" id="KW-0732">Signal</keyword>
<reference evidence="3" key="1">
    <citation type="journal article" date="2015" name="BMC Genomics">
        <title>Genomic and transcriptomic analysis of the endophytic fungus Pestalotiopsis fici reveals its lifestyle and high potential for synthesis of natural products.</title>
        <authorList>
            <person name="Wang X."/>
            <person name="Zhang X."/>
            <person name="Liu L."/>
            <person name="Xiang M."/>
            <person name="Wang W."/>
            <person name="Sun X."/>
            <person name="Che Y."/>
            <person name="Guo L."/>
            <person name="Liu G."/>
            <person name="Guo L."/>
            <person name="Wang C."/>
            <person name="Yin W.B."/>
            <person name="Stadler M."/>
            <person name="Zhang X."/>
            <person name="Liu X."/>
        </authorList>
    </citation>
    <scope>NUCLEOTIDE SEQUENCE [LARGE SCALE GENOMIC DNA]</scope>
    <source>
        <strain evidence="3">W106-1 / CGMCC3.15140</strain>
    </source>
</reference>
<feature type="signal peptide" evidence="1">
    <location>
        <begin position="1"/>
        <end position="21"/>
    </location>
</feature>
<dbReference type="RefSeq" id="XP_007841128.1">
    <property type="nucleotide sequence ID" value="XM_007842937.1"/>
</dbReference>
<dbReference type="AlphaFoldDB" id="W3WKN5"/>
<evidence type="ECO:0000256" key="1">
    <source>
        <dbReference type="SAM" id="SignalP"/>
    </source>
</evidence>
<dbReference type="InParanoid" id="W3WKN5"/>
<dbReference type="Gene3D" id="2.40.160.20">
    <property type="match status" value="1"/>
</dbReference>
<dbReference type="InterPro" id="IPR020915">
    <property type="entry name" value="UPF0311"/>
</dbReference>
<proteinExistence type="predicted"/>
<dbReference type="PANTHER" id="PTHR37315">
    <property type="entry name" value="UPF0311 PROTEIN BLR7842"/>
    <property type="match status" value="1"/>
</dbReference>
<dbReference type="PANTHER" id="PTHR37315:SF1">
    <property type="entry name" value="UPF0311 PROTEIN BLR7842"/>
    <property type="match status" value="1"/>
</dbReference>
<feature type="chain" id="PRO_5004834752" evidence="1">
    <location>
        <begin position="22"/>
        <end position="160"/>
    </location>
</feature>
<dbReference type="HOGENOM" id="CLU_096872_2_1_1"/>
<dbReference type="Proteomes" id="UP000030651">
    <property type="component" value="Unassembled WGS sequence"/>
</dbReference>
<evidence type="ECO:0000313" key="2">
    <source>
        <dbReference type="EMBL" id="ETS74490.1"/>
    </source>
</evidence>
<dbReference type="STRING" id="1229662.W3WKN5"/>
<organism evidence="2 3">
    <name type="scientific">Pestalotiopsis fici (strain W106-1 / CGMCC3.15140)</name>
    <dbReference type="NCBI Taxonomy" id="1229662"/>
    <lineage>
        <taxon>Eukaryota</taxon>
        <taxon>Fungi</taxon>
        <taxon>Dikarya</taxon>
        <taxon>Ascomycota</taxon>
        <taxon>Pezizomycotina</taxon>
        <taxon>Sordariomycetes</taxon>
        <taxon>Xylariomycetidae</taxon>
        <taxon>Amphisphaeriales</taxon>
        <taxon>Sporocadaceae</taxon>
        <taxon>Pestalotiopsis</taxon>
    </lineage>
</organism>
<name>W3WKN5_PESFW</name>
<protein>
    <submittedName>
        <fullName evidence="2">Uncharacterized protein</fullName>
    </submittedName>
</protein>